<dbReference type="PANTHER" id="PTHR43969">
    <property type="entry name" value="GLUTATHIONE S TRANSFERASE D10, ISOFORM A-RELATED"/>
    <property type="match status" value="1"/>
</dbReference>
<evidence type="ECO:0000313" key="4">
    <source>
        <dbReference type="EMBL" id="QII57454.1"/>
    </source>
</evidence>
<dbReference type="InterPro" id="IPR036249">
    <property type="entry name" value="Thioredoxin-like_sf"/>
</dbReference>
<dbReference type="InterPro" id="IPR004045">
    <property type="entry name" value="Glutathione_S-Trfase_N"/>
</dbReference>
<dbReference type="InterPro" id="IPR010987">
    <property type="entry name" value="Glutathione-S-Trfase_C-like"/>
</dbReference>
<proteinExistence type="evidence at transcript level"/>
<dbReference type="CDD" id="cd03177">
    <property type="entry name" value="GST_C_Delta_Epsilon"/>
    <property type="match status" value="1"/>
</dbReference>
<dbReference type="Gene3D" id="3.40.30.10">
    <property type="entry name" value="Glutaredoxin"/>
    <property type="match status" value="1"/>
</dbReference>
<evidence type="ECO:0000256" key="1">
    <source>
        <dbReference type="ARBA" id="ARBA00011738"/>
    </source>
</evidence>
<evidence type="ECO:0000259" key="3">
    <source>
        <dbReference type="PROSITE" id="PS50405"/>
    </source>
</evidence>
<keyword evidence="4" id="KW-0808">Transferase</keyword>
<dbReference type="Pfam" id="PF13417">
    <property type="entry name" value="GST_N_3"/>
    <property type="match status" value="1"/>
</dbReference>
<dbReference type="SUPFAM" id="SSF52833">
    <property type="entry name" value="Thioredoxin-like"/>
    <property type="match status" value="1"/>
</dbReference>
<protein>
    <submittedName>
        <fullName evidence="4">Glutathione-S transferase delta8</fullName>
        <ecNumber evidence="4">2.5.1.18</ecNumber>
    </submittedName>
</protein>
<feature type="domain" description="GST C-terminal" evidence="3">
    <location>
        <begin position="89"/>
        <end position="214"/>
    </location>
</feature>
<dbReference type="SFLD" id="SFLDG01153">
    <property type="entry name" value="Main.4:_Theta-like"/>
    <property type="match status" value="1"/>
</dbReference>
<dbReference type="InterPro" id="IPR004046">
    <property type="entry name" value="GST_C"/>
</dbReference>
<dbReference type="SFLD" id="SFLDG00358">
    <property type="entry name" value="Main_(cytGST)"/>
    <property type="match status" value="1"/>
</dbReference>
<dbReference type="PROSITE" id="PS50405">
    <property type="entry name" value="GST_CTER"/>
    <property type="match status" value="1"/>
</dbReference>
<dbReference type="SUPFAM" id="SSF47616">
    <property type="entry name" value="GST C-terminal domain-like"/>
    <property type="match status" value="1"/>
</dbReference>
<reference evidence="4" key="1">
    <citation type="submission" date="2019-07" db="EMBL/GenBank/DDBJ databases">
        <authorList>
            <person name="Ma G."/>
        </authorList>
    </citation>
    <scope>NUCLEOTIDE SEQUENCE</scope>
</reference>
<dbReference type="AlphaFoldDB" id="A0A6G7K329"/>
<dbReference type="FunFam" id="3.40.30.10:FF:000034">
    <property type="entry name" value="glutathione S-transferase 1"/>
    <property type="match status" value="1"/>
</dbReference>
<feature type="domain" description="GST N-terminal" evidence="2">
    <location>
        <begin position="2"/>
        <end position="83"/>
    </location>
</feature>
<comment type="subunit">
    <text evidence="1">Homodimer.</text>
</comment>
<dbReference type="EC" id="2.5.1.18" evidence="4"/>
<evidence type="ECO:0000259" key="2">
    <source>
        <dbReference type="PROSITE" id="PS50404"/>
    </source>
</evidence>
<dbReference type="FunFam" id="1.20.1050.10:FF:000007">
    <property type="entry name" value="Glutathione S-transferase 1-1"/>
    <property type="match status" value="1"/>
</dbReference>
<name>A0A6G7K329_9ORTH</name>
<dbReference type="InterPro" id="IPR040079">
    <property type="entry name" value="Glutathione_S-Trfase"/>
</dbReference>
<dbReference type="PANTHER" id="PTHR43969:SF9">
    <property type="entry name" value="GLUTATHIONE S TRANSFERASE D10, ISOFORM A-RELATED"/>
    <property type="match status" value="1"/>
</dbReference>
<accession>A0A6G7K329</accession>
<sequence length="214" mass="24555">MAPLKLYNHPLSPPCRLVRLVAGVIGVDLKIEDMKDVYKDLKTPEMLKKNPQHTVPILEDNGIYISESRAIAMYLVSKYAKDDSLYPKDLNKRVLVDQRLFFDQDFFHRILNVFMPVFQGKQADPSKIEKVNDSLETLNRMLDSKQWLAGDKITIADYAVAISISALEFIPDSGIDATKQPNVKQWLSRVESSHPKYAEGLKEYREALKKMKQK</sequence>
<dbReference type="GO" id="GO:0006749">
    <property type="term" value="P:glutathione metabolic process"/>
    <property type="evidence" value="ECO:0007669"/>
    <property type="project" value="TreeGrafter"/>
</dbReference>
<dbReference type="Pfam" id="PF00043">
    <property type="entry name" value="GST_C"/>
    <property type="match status" value="1"/>
</dbReference>
<dbReference type="EMBL" id="MN226994">
    <property type="protein sequence ID" value="QII57454.1"/>
    <property type="molecule type" value="mRNA"/>
</dbReference>
<organism evidence="4">
    <name type="scientific">Xenocatantops brachycerus</name>
    <dbReference type="NCBI Taxonomy" id="227619"/>
    <lineage>
        <taxon>Eukaryota</taxon>
        <taxon>Metazoa</taxon>
        <taxon>Ecdysozoa</taxon>
        <taxon>Arthropoda</taxon>
        <taxon>Hexapoda</taxon>
        <taxon>Insecta</taxon>
        <taxon>Pterygota</taxon>
        <taxon>Neoptera</taxon>
        <taxon>Polyneoptera</taxon>
        <taxon>Orthoptera</taxon>
        <taxon>Caelifera</taxon>
        <taxon>Acrididea</taxon>
        <taxon>Acridomorpha</taxon>
        <taxon>Acridoidea</taxon>
        <taxon>Acrididae</taxon>
        <taxon>Catantopinae</taxon>
        <taxon>Xenocatantops</taxon>
    </lineage>
</organism>
<dbReference type="InterPro" id="IPR036282">
    <property type="entry name" value="Glutathione-S-Trfase_C_sf"/>
</dbReference>
<dbReference type="PROSITE" id="PS50404">
    <property type="entry name" value="GST_NTER"/>
    <property type="match status" value="1"/>
</dbReference>
<dbReference type="SFLD" id="SFLDS00019">
    <property type="entry name" value="Glutathione_Transferase_(cytos"/>
    <property type="match status" value="1"/>
</dbReference>
<dbReference type="Gene3D" id="1.20.1050.10">
    <property type="match status" value="1"/>
</dbReference>
<dbReference type="GO" id="GO:0004364">
    <property type="term" value="F:glutathione transferase activity"/>
    <property type="evidence" value="ECO:0007669"/>
    <property type="project" value="UniProtKB-EC"/>
</dbReference>